<proteinExistence type="predicted"/>
<dbReference type="InterPro" id="IPR011600">
    <property type="entry name" value="Pept_C14_caspase"/>
</dbReference>
<dbReference type="PANTHER" id="PTHR48104">
    <property type="entry name" value="METACASPASE-4"/>
    <property type="match status" value="1"/>
</dbReference>
<name>A0A934UP51_9SPHI</name>
<dbReference type="SUPFAM" id="SSF52129">
    <property type="entry name" value="Caspase-like"/>
    <property type="match status" value="1"/>
</dbReference>
<gene>
    <name evidence="3" type="ORF">I5M19_15710</name>
</gene>
<comment type="caution">
    <text evidence="3">The sequence shown here is derived from an EMBL/GenBank/DDBJ whole genome shotgun (WGS) entry which is preliminary data.</text>
</comment>
<evidence type="ECO:0000259" key="2">
    <source>
        <dbReference type="Pfam" id="PF00656"/>
    </source>
</evidence>
<dbReference type="RefSeq" id="WP_200067309.1">
    <property type="nucleotide sequence ID" value="NZ_JAEHFW010000003.1"/>
</dbReference>
<sequence length="288" mass="31614">MRRKTIYIIVFIVLLAATLFIIYKPFTPQKAEFAPVETKKFALLVGISTRNPGMSKDIQNMETLVKRAGVESNDITILTRSNDATVGNVLSQLQSYADNLKDGDYLYLYFTGHGGQVYDSNHDEAAIHPGDTLDETILLYDGQLVDDELFNKFAGFSKKVNIVFIADCCDGGTLPALTGEKSINNDFNLAEGLDISKLNAQIIYLGASLDGERAVSKPDGSVFTSALFGVCTQGASLNYYNTLQRVKANVKADQQPVYMELSSNGICEKINACNSADAQFRNQPAFRK</sequence>
<dbReference type="InterPro" id="IPR029030">
    <property type="entry name" value="Caspase-like_dom_sf"/>
</dbReference>
<dbReference type="Pfam" id="PF00656">
    <property type="entry name" value="Peptidase_C14"/>
    <property type="match status" value="1"/>
</dbReference>
<dbReference type="InterPro" id="IPR050452">
    <property type="entry name" value="Metacaspase"/>
</dbReference>
<accession>A0A934UP51</accession>
<reference evidence="3" key="1">
    <citation type="submission" date="2020-12" db="EMBL/GenBank/DDBJ databases">
        <title>Bacterial novel species Mucilaginibacter sp. SD-g isolated from soil.</title>
        <authorList>
            <person name="Jung H.-Y."/>
        </authorList>
    </citation>
    <scope>NUCLEOTIDE SEQUENCE</scope>
    <source>
        <strain evidence="3">SD-g</strain>
    </source>
</reference>
<keyword evidence="1" id="KW-0812">Transmembrane</keyword>
<evidence type="ECO:0000313" key="3">
    <source>
        <dbReference type="EMBL" id="MBK0380770.1"/>
    </source>
</evidence>
<feature type="transmembrane region" description="Helical" evidence="1">
    <location>
        <begin position="6"/>
        <end position="23"/>
    </location>
</feature>
<dbReference type="AlphaFoldDB" id="A0A934UP51"/>
<evidence type="ECO:0000313" key="4">
    <source>
        <dbReference type="Proteomes" id="UP000613193"/>
    </source>
</evidence>
<keyword evidence="4" id="KW-1185">Reference proteome</keyword>
<dbReference type="GO" id="GO:0006508">
    <property type="term" value="P:proteolysis"/>
    <property type="evidence" value="ECO:0007669"/>
    <property type="project" value="InterPro"/>
</dbReference>
<dbReference type="Gene3D" id="3.40.50.1460">
    <property type="match status" value="1"/>
</dbReference>
<evidence type="ECO:0000256" key="1">
    <source>
        <dbReference type="SAM" id="Phobius"/>
    </source>
</evidence>
<dbReference type="GO" id="GO:0005737">
    <property type="term" value="C:cytoplasm"/>
    <property type="evidence" value="ECO:0007669"/>
    <property type="project" value="TreeGrafter"/>
</dbReference>
<keyword evidence="1" id="KW-0472">Membrane</keyword>
<dbReference type="Proteomes" id="UP000613193">
    <property type="component" value="Unassembled WGS sequence"/>
</dbReference>
<dbReference type="EMBL" id="JAEHFW010000003">
    <property type="protein sequence ID" value="MBK0380770.1"/>
    <property type="molecule type" value="Genomic_DNA"/>
</dbReference>
<organism evidence="3 4">
    <name type="scientific">Mucilaginibacter segetis</name>
    <dbReference type="NCBI Taxonomy" id="2793071"/>
    <lineage>
        <taxon>Bacteria</taxon>
        <taxon>Pseudomonadati</taxon>
        <taxon>Bacteroidota</taxon>
        <taxon>Sphingobacteriia</taxon>
        <taxon>Sphingobacteriales</taxon>
        <taxon>Sphingobacteriaceae</taxon>
        <taxon>Mucilaginibacter</taxon>
    </lineage>
</organism>
<protein>
    <submittedName>
        <fullName evidence="3">Caspase family protein</fullName>
    </submittedName>
</protein>
<dbReference type="GO" id="GO:0004197">
    <property type="term" value="F:cysteine-type endopeptidase activity"/>
    <property type="evidence" value="ECO:0007669"/>
    <property type="project" value="InterPro"/>
</dbReference>
<dbReference type="PANTHER" id="PTHR48104:SF30">
    <property type="entry name" value="METACASPASE-1"/>
    <property type="match status" value="1"/>
</dbReference>
<keyword evidence="1" id="KW-1133">Transmembrane helix</keyword>
<feature type="domain" description="Peptidase C14 caspase" evidence="2">
    <location>
        <begin position="40"/>
        <end position="258"/>
    </location>
</feature>